<proteinExistence type="inferred from homology"/>
<dbReference type="NCBIfam" id="TIGR02532">
    <property type="entry name" value="IV_pilin_GFxxxE"/>
    <property type="match status" value="1"/>
</dbReference>
<dbReference type="RefSeq" id="WP_142888189.1">
    <property type="nucleotide sequence ID" value="NZ_VIKR01000001.1"/>
</dbReference>
<dbReference type="EMBL" id="VIKR01000001">
    <property type="protein sequence ID" value="TQV76829.1"/>
    <property type="molecule type" value="Genomic_DNA"/>
</dbReference>
<dbReference type="InterPro" id="IPR022346">
    <property type="entry name" value="T2SS_GspH"/>
</dbReference>
<dbReference type="AlphaFoldDB" id="A0A545THX5"/>
<evidence type="ECO:0000256" key="10">
    <source>
        <dbReference type="ARBA" id="ARBA00030775"/>
    </source>
</evidence>
<keyword evidence="8" id="KW-0472">Membrane</keyword>
<evidence type="ECO:0000313" key="12">
    <source>
        <dbReference type="EMBL" id="TQV76829.1"/>
    </source>
</evidence>
<comment type="similarity">
    <text evidence="9">Belongs to the GSP H family.</text>
</comment>
<evidence type="ECO:0000259" key="11">
    <source>
        <dbReference type="Pfam" id="PF12019"/>
    </source>
</evidence>
<dbReference type="GO" id="GO:0015627">
    <property type="term" value="C:type II protein secretion system complex"/>
    <property type="evidence" value="ECO:0007669"/>
    <property type="project" value="InterPro"/>
</dbReference>
<evidence type="ECO:0000256" key="4">
    <source>
        <dbReference type="ARBA" id="ARBA00022481"/>
    </source>
</evidence>
<keyword evidence="4" id="KW-0488">Methylation</keyword>
<name>A0A545THX5_9GAMM</name>
<dbReference type="Pfam" id="PF07963">
    <property type="entry name" value="N_methyl"/>
    <property type="match status" value="1"/>
</dbReference>
<keyword evidence="13" id="KW-1185">Reference proteome</keyword>
<keyword evidence="6" id="KW-0812">Transmembrane</keyword>
<evidence type="ECO:0000256" key="3">
    <source>
        <dbReference type="ARBA" id="ARBA00022475"/>
    </source>
</evidence>
<dbReference type="Pfam" id="PF12019">
    <property type="entry name" value="GspH"/>
    <property type="match status" value="1"/>
</dbReference>
<protein>
    <recommendedName>
        <fullName evidence="2">Type II secretion system protein H</fullName>
    </recommendedName>
    <alternativeName>
        <fullName evidence="10">General secretion pathway protein H</fullName>
    </alternativeName>
</protein>
<dbReference type="Proteomes" id="UP000317839">
    <property type="component" value="Unassembled WGS sequence"/>
</dbReference>
<reference evidence="12 13" key="1">
    <citation type="submission" date="2019-06" db="EMBL/GenBank/DDBJ databases">
        <title>Draft genome of Aliikangiella marina GYP-15.</title>
        <authorList>
            <person name="Wang G."/>
        </authorList>
    </citation>
    <scope>NUCLEOTIDE SEQUENCE [LARGE SCALE GENOMIC DNA]</scope>
    <source>
        <strain evidence="12 13">GYP-15</strain>
    </source>
</reference>
<evidence type="ECO:0000256" key="1">
    <source>
        <dbReference type="ARBA" id="ARBA00004377"/>
    </source>
</evidence>
<keyword evidence="3" id="KW-1003">Cell membrane</keyword>
<evidence type="ECO:0000313" key="13">
    <source>
        <dbReference type="Proteomes" id="UP000317839"/>
    </source>
</evidence>
<dbReference type="InterPro" id="IPR045584">
    <property type="entry name" value="Pilin-like"/>
</dbReference>
<dbReference type="InterPro" id="IPR012902">
    <property type="entry name" value="N_methyl_site"/>
</dbReference>
<sequence>MTSKQQGFTLSELLLTVTIAAILLGVALPSFNNLIAESKLTSTTNALIGALNLARSEAIEAGAQVTVEPVGGGGFQLRNLTTNAVLRTFDPPGDGVTITASGAGVTYQANGYRAFGSPEFTLEVCNNKNNGREITVATGGGVTVVEKSC</sequence>
<evidence type="ECO:0000256" key="7">
    <source>
        <dbReference type="ARBA" id="ARBA00022989"/>
    </source>
</evidence>
<evidence type="ECO:0000256" key="2">
    <source>
        <dbReference type="ARBA" id="ARBA00021549"/>
    </source>
</evidence>
<dbReference type="SUPFAM" id="SSF54523">
    <property type="entry name" value="Pili subunits"/>
    <property type="match status" value="1"/>
</dbReference>
<evidence type="ECO:0000256" key="6">
    <source>
        <dbReference type="ARBA" id="ARBA00022692"/>
    </source>
</evidence>
<dbReference type="Gene3D" id="3.55.40.10">
    <property type="entry name" value="minor pseudopilin epsh domain"/>
    <property type="match status" value="1"/>
</dbReference>
<gene>
    <name evidence="12" type="ORF">FLL45_02405</name>
</gene>
<dbReference type="GO" id="GO:0005886">
    <property type="term" value="C:plasma membrane"/>
    <property type="evidence" value="ECO:0007669"/>
    <property type="project" value="UniProtKB-SubCell"/>
</dbReference>
<comment type="subcellular location">
    <subcellularLocation>
        <location evidence="1">Cell inner membrane</location>
        <topology evidence="1">Single-pass membrane protein</topology>
    </subcellularLocation>
</comment>
<keyword evidence="5" id="KW-0997">Cell inner membrane</keyword>
<evidence type="ECO:0000256" key="9">
    <source>
        <dbReference type="ARBA" id="ARBA00025772"/>
    </source>
</evidence>
<dbReference type="GO" id="GO:0015628">
    <property type="term" value="P:protein secretion by the type II secretion system"/>
    <property type="evidence" value="ECO:0007669"/>
    <property type="project" value="InterPro"/>
</dbReference>
<keyword evidence="7" id="KW-1133">Transmembrane helix</keyword>
<comment type="caution">
    <text evidence="12">The sequence shown here is derived from an EMBL/GenBank/DDBJ whole genome shotgun (WGS) entry which is preliminary data.</text>
</comment>
<evidence type="ECO:0000256" key="8">
    <source>
        <dbReference type="ARBA" id="ARBA00023136"/>
    </source>
</evidence>
<evidence type="ECO:0000256" key="5">
    <source>
        <dbReference type="ARBA" id="ARBA00022519"/>
    </source>
</evidence>
<dbReference type="OrthoDB" id="2313614at2"/>
<organism evidence="12 13">
    <name type="scientific">Aliikangiella marina</name>
    <dbReference type="NCBI Taxonomy" id="1712262"/>
    <lineage>
        <taxon>Bacteria</taxon>
        <taxon>Pseudomonadati</taxon>
        <taxon>Pseudomonadota</taxon>
        <taxon>Gammaproteobacteria</taxon>
        <taxon>Oceanospirillales</taxon>
        <taxon>Pleioneaceae</taxon>
        <taxon>Aliikangiella</taxon>
    </lineage>
</organism>
<feature type="domain" description="General secretion pathway GspH" evidence="11">
    <location>
        <begin position="44"/>
        <end position="140"/>
    </location>
</feature>
<accession>A0A545THX5</accession>